<dbReference type="InterPro" id="IPR006303">
    <property type="entry name" value="FliR"/>
</dbReference>
<dbReference type="EMBL" id="RJVP01000003">
    <property type="protein sequence ID" value="ROH86126.1"/>
    <property type="molecule type" value="Genomic_DNA"/>
</dbReference>
<feature type="transmembrane region" description="Helical" evidence="10">
    <location>
        <begin position="183"/>
        <end position="206"/>
    </location>
</feature>
<evidence type="ECO:0000256" key="8">
    <source>
        <dbReference type="ARBA" id="ARBA00023143"/>
    </source>
</evidence>
<evidence type="ECO:0000256" key="6">
    <source>
        <dbReference type="ARBA" id="ARBA00022989"/>
    </source>
</evidence>
<keyword evidence="4 10" id="KW-1003">Cell membrane</keyword>
<reference evidence="11 12" key="1">
    <citation type="submission" date="2018-10" db="EMBL/GenBank/DDBJ databases">
        <authorList>
            <person name="Chen W.-M."/>
        </authorList>
    </citation>
    <scope>NUCLEOTIDE SEQUENCE [LARGE SCALE GENOMIC DNA]</scope>
    <source>
        <strain evidence="11 12">H-5</strain>
    </source>
</reference>
<evidence type="ECO:0000256" key="3">
    <source>
        <dbReference type="ARBA" id="ARBA00021717"/>
    </source>
</evidence>
<dbReference type="PANTHER" id="PTHR30065:SF8">
    <property type="entry name" value="FLAGELLAR BIOSYNTHETIC PROTEIN FLIR"/>
    <property type="match status" value="1"/>
</dbReference>
<name>A0A3N0UZY9_9PROT</name>
<sequence>MITISQELLLGWVNGLLLPLTRILGLIAIAPIFGHRSVPRRVKLGLALALTLIVAPTLPSQATFDPLTLPGALILAQQLLIGVAMGFSMRIVFAGVEMAGQVIGMTMGLGFAIFFNPMTQGQSSPIGQFYMVIAMLLFLSMNGHLQLLATLIQSFDSLPISLAGSNKLDFFAIARWGEIIFRAALQISLPVVAALLVTNIALGILTRTAPQLNLFGIGFPITIFVGLLMVALAFASMEAPLSHYIETGLGQSQRIANPG</sequence>
<evidence type="ECO:0000313" key="11">
    <source>
        <dbReference type="EMBL" id="ROH86126.1"/>
    </source>
</evidence>
<evidence type="ECO:0000256" key="9">
    <source>
        <dbReference type="NCBIfam" id="TIGR01400"/>
    </source>
</evidence>
<evidence type="ECO:0000256" key="10">
    <source>
        <dbReference type="RuleBase" id="RU362071"/>
    </source>
</evidence>
<dbReference type="Proteomes" id="UP000275137">
    <property type="component" value="Unassembled WGS sequence"/>
</dbReference>
<evidence type="ECO:0000256" key="7">
    <source>
        <dbReference type="ARBA" id="ARBA00023136"/>
    </source>
</evidence>
<feature type="transmembrane region" description="Helical" evidence="10">
    <location>
        <begin position="129"/>
        <end position="152"/>
    </location>
</feature>
<proteinExistence type="inferred from homology"/>
<gene>
    <name evidence="11" type="primary">fliR</name>
    <name evidence="11" type="ORF">ED236_06595</name>
</gene>
<comment type="caution">
    <text evidence="11">The sequence shown here is derived from an EMBL/GenBank/DDBJ whole genome shotgun (WGS) entry which is preliminary data.</text>
</comment>
<dbReference type="InterPro" id="IPR002010">
    <property type="entry name" value="T3SS_IM_R"/>
</dbReference>
<evidence type="ECO:0000256" key="2">
    <source>
        <dbReference type="ARBA" id="ARBA00009772"/>
    </source>
</evidence>
<accession>A0A3N0UZY9</accession>
<dbReference type="PANTHER" id="PTHR30065">
    <property type="entry name" value="FLAGELLAR BIOSYNTHETIC PROTEIN FLIR"/>
    <property type="match status" value="1"/>
</dbReference>
<keyword evidence="6 10" id="KW-1133">Transmembrane helix</keyword>
<protein>
    <recommendedName>
        <fullName evidence="3 9">Flagellar biosynthetic protein FliR</fullName>
    </recommendedName>
</protein>
<dbReference type="RefSeq" id="WP_123237186.1">
    <property type="nucleotide sequence ID" value="NZ_RJVP01000003.1"/>
</dbReference>
<dbReference type="NCBIfam" id="TIGR01400">
    <property type="entry name" value="fliR"/>
    <property type="match status" value="1"/>
</dbReference>
<evidence type="ECO:0000256" key="1">
    <source>
        <dbReference type="ARBA" id="ARBA00002578"/>
    </source>
</evidence>
<feature type="transmembrane region" description="Helical" evidence="10">
    <location>
        <begin position="12"/>
        <end position="32"/>
    </location>
</feature>
<keyword evidence="11" id="KW-0282">Flagellum</keyword>
<keyword evidence="11" id="KW-0969">Cilium</keyword>
<evidence type="ECO:0000256" key="4">
    <source>
        <dbReference type="ARBA" id="ARBA00022475"/>
    </source>
</evidence>
<keyword evidence="12" id="KW-1185">Reference proteome</keyword>
<dbReference type="GO" id="GO:0005886">
    <property type="term" value="C:plasma membrane"/>
    <property type="evidence" value="ECO:0007669"/>
    <property type="project" value="UniProtKB-SubCell"/>
</dbReference>
<comment type="subcellular location">
    <subcellularLocation>
        <location evidence="10">Cell membrane</location>
        <topology evidence="10">Multi-pass membrane protein</topology>
    </subcellularLocation>
    <subcellularLocation>
        <location evidence="10">Bacterial flagellum basal body</location>
    </subcellularLocation>
</comment>
<keyword evidence="11" id="KW-0966">Cell projection</keyword>
<dbReference type="GO" id="GO:0006605">
    <property type="term" value="P:protein targeting"/>
    <property type="evidence" value="ECO:0007669"/>
    <property type="project" value="UniProtKB-UniRule"/>
</dbReference>
<keyword evidence="5 10" id="KW-0812">Transmembrane</keyword>
<dbReference type="Pfam" id="PF01311">
    <property type="entry name" value="Bac_export_1"/>
    <property type="match status" value="1"/>
</dbReference>
<feature type="transmembrane region" description="Helical" evidence="10">
    <location>
        <begin position="99"/>
        <end position="117"/>
    </location>
</feature>
<organism evidence="11 12">
    <name type="scientific">Pseudomethylobacillus aquaticus</name>
    <dbReference type="NCBI Taxonomy" id="2676064"/>
    <lineage>
        <taxon>Bacteria</taxon>
        <taxon>Pseudomonadati</taxon>
        <taxon>Pseudomonadota</taxon>
        <taxon>Betaproteobacteria</taxon>
        <taxon>Nitrosomonadales</taxon>
        <taxon>Methylophilaceae</taxon>
        <taxon>Pseudomethylobacillus</taxon>
    </lineage>
</organism>
<feature type="transmembrane region" description="Helical" evidence="10">
    <location>
        <begin position="44"/>
        <end position="62"/>
    </location>
</feature>
<dbReference type="GO" id="GO:0044780">
    <property type="term" value="P:bacterial-type flagellum assembly"/>
    <property type="evidence" value="ECO:0007669"/>
    <property type="project" value="UniProtKB-UniRule"/>
</dbReference>
<evidence type="ECO:0000313" key="12">
    <source>
        <dbReference type="Proteomes" id="UP000275137"/>
    </source>
</evidence>
<dbReference type="GO" id="GO:0009425">
    <property type="term" value="C:bacterial-type flagellum basal body"/>
    <property type="evidence" value="ECO:0007669"/>
    <property type="project" value="UniProtKB-SubCell"/>
</dbReference>
<evidence type="ECO:0000256" key="5">
    <source>
        <dbReference type="ARBA" id="ARBA00022692"/>
    </source>
</evidence>
<dbReference type="PRINTS" id="PR00953">
    <property type="entry name" value="TYPE3IMRPROT"/>
</dbReference>
<keyword evidence="7 10" id="KW-0472">Membrane</keyword>
<keyword evidence="8 10" id="KW-0975">Bacterial flagellum</keyword>
<comment type="similarity">
    <text evidence="2 10">Belongs to the FliR/MopE/SpaR family.</text>
</comment>
<comment type="function">
    <text evidence="1 10">Role in flagellar biosynthesis.</text>
</comment>
<dbReference type="AlphaFoldDB" id="A0A3N0UZY9"/>
<feature type="transmembrane region" description="Helical" evidence="10">
    <location>
        <begin position="212"/>
        <end position="235"/>
    </location>
</feature>